<evidence type="ECO:0000256" key="1">
    <source>
        <dbReference type="SAM" id="MobiDB-lite"/>
    </source>
</evidence>
<organism evidence="2 3">
    <name type="scientific">Pteropus alecto</name>
    <name type="common">Black flying fox</name>
    <dbReference type="NCBI Taxonomy" id="9402"/>
    <lineage>
        <taxon>Eukaryota</taxon>
        <taxon>Metazoa</taxon>
        <taxon>Chordata</taxon>
        <taxon>Craniata</taxon>
        <taxon>Vertebrata</taxon>
        <taxon>Euteleostomi</taxon>
        <taxon>Mammalia</taxon>
        <taxon>Eutheria</taxon>
        <taxon>Laurasiatheria</taxon>
        <taxon>Chiroptera</taxon>
        <taxon>Yinpterochiroptera</taxon>
        <taxon>Pteropodoidea</taxon>
        <taxon>Pteropodidae</taxon>
        <taxon>Pteropodinae</taxon>
        <taxon>Pteropus</taxon>
    </lineage>
</organism>
<name>L5L5L0_PTEAL</name>
<dbReference type="EMBL" id="KB030332">
    <property type="protein sequence ID" value="ELK18333.1"/>
    <property type="molecule type" value="Genomic_DNA"/>
</dbReference>
<proteinExistence type="predicted"/>
<evidence type="ECO:0000313" key="3">
    <source>
        <dbReference type="Proteomes" id="UP000010552"/>
    </source>
</evidence>
<dbReference type="AlphaFoldDB" id="L5L5L0"/>
<dbReference type="Proteomes" id="UP000010552">
    <property type="component" value="Unassembled WGS sequence"/>
</dbReference>
<reference evidence="3" key="1">
    <citation type="journal article" date="2013" name="Science">
        <title>Comparative analysis of bat genomes provides insight into the evolution of flight and immunity.</title>
        <authorList>
            <person name="Zhang G."/>
            <person name="Cowled C."/>
            <person name="Shi Z."/>
            <person name="Huang Z."/>
            <person name="Bishop-Lilly K.A."/>
            <person name="Fang X."/>
            <person name="Wynne J.W."/>
            <person name="Xiong Z."/>
            <person name="Baker M.L."/>
            <person name="Zhao W."/>
            <person name="Tachedjian M."/>
            <person name="Zhu Y."/>
            <person name="Zhou P."/>
            <person name="Jiang X."/>
            <person name="Ng J."/>
            <person name="Yang L."/>
            <person name="Wu L."/>
            <person name="Xiao J."/>
            <person name="Feng Y."/>
            <person name="Chen Y."/>
            <person name="Sun X."/>
            <person name="Zhang Y."/>
            <person name="Marsh G.A."/>
            <person name="Crameri G."/>
            <person name="Broder C.C."/>
            <person name="Frey K.G."/>
            <person name="Wang L.F."/>
            <person name="Wang J."/>
        </authorList>
    </citation>
    <scope>NUCLEOTIDE SEQUENCE [LARGE SCALE GENOMIC DNA]</scope>
</reference>
<sequence>MSSPHLRTPSPPRGSDRKESMQHGERQAPATASKGTVQDHRWPPPRQFTGIKGTSVFRHLCQEVRVA</sequence>
<feature type="compositionally biased region" description="Basic and acidic residues" evidence="1">
    <location>
        <begin position="14"/>
        <end position="26"/>
    </location>
</feature>
<feature type="region of interest" description="Disordered" evidence="1">
    <location>
        <begin position="1"/>
        <end position="50"/>
    </location>
</feature>
<keyword evidence="3" id="KW-1185">Reference proteome</keyword>
<evidence type="ECO:0000313" key="2">
    <source>
        <dbReference type="EMBL" id="ELK18333.1"/>
    </source>
</evidence>
<gene>
    <name evidence="2" type="ORF">PAL_GLEAN10009572</name>
</gene>
<protein>
    <submittedName>
        <fullName evidence="2">Uncharacterized protein</fullName>
    </submittedName>
</protein>
<dbReference type="InParanoid" id="L5L5L0"/>
<accession>L5L5L0</accession>